<dbReference type="Proteomes" id="UP001224644">
    <property type="component" value="Unassembled WGS sequence"/>
</dbReference>
<feature type="transmembrane region" description="Helical" evidence="1">
    <location>
        <begin position="26"/>
        <end position="45"/>
    </location>
</feature>
<feature type="transmembrane region" description="Helical" evidence="1">
    <location>
        <begin position="51"/>
        <end position="70"/>
    </location>
</feature>
<dbReference type="PANTHER" id="PTHR34980">
    <property type="entry name" value="INNER MEMBRANE PROTEIN-RELATED-RELATED"/>
    <property type="match status" value="1"/>
</dbReference>
<sequence>MTPVLRRLGRAVDSRGRISSYAYRRFTVRAILYGAGLLCLSIWLAALGARMPAMIVAFGLPVLGIVMLAATARRLHDRDRTAGWLMAWVGVQALGFAPLDRLADSEPVLVIALLLAMLGFSAWFVIETLLREGTPGPNRFGPPALREGRGRRPEV</sequence>
<dbReference type="Pfam" id="PF05656">
    <property type="entry name" value="DUF805"/>
    <property type="match status" value="1"/>
</dbReference>
<evidence type="ECO:0000313" key="2">
    <source>
        <dbReference type="EMBL" id="MDN3590556.1"/>
    </source>
</evidence>
<dbReference type="RefSeq" id="WP_238225965.1">
    <property type="nucleotide sequence ID" value="NZ_BPQD01000015.1"/>
</dbReference>
<organism evidence="2 3">
    <name type="scientific">Methylobacterium adhaesivum</name>
    <dbReference type="NCBI Taxonomy" id="333297"/>
    <lineage>
        <taxon>Bacteria</taxon>
        <taxon>Pseudomonadati</taxon>
        <taxon>Pseudomonadota</taxon>
        <taxon>Alphaproteobacteria</taxon>
        <taxon>Hyphomicrobiales</taxon>
        <taxon>Methylobacteriaceae</taxon>
        <taxon>Methylobacterium</taxon>
    </lineage>
</organism>
<keyword evidence="1" id="KW-0472">Membrane</keyword>
<dbReference type="PANTHER" id="PTHR34980:SF3">
    <property type="entry name" value="BLR8105 PROTEIN"/>
    <property type="match status" value="1"/>
</dbReference>
<keyword evidence="1" id="KW-0812">Transmembrane</keyword>
<keyword evidence="1" id="KW-1133">Transmembrane helix</keyword>
<comment type="caution">
    <text evidence="2">The sequence shown here is derived from an EMBL/GenBank/DDBJ whole genome shotgun (WGS) entry which is preliminary data.</text>
</comment>
<feature type="transmembrane region" description="Helical" evidence="1">
    <location>
        <begin position="111"/>
        <end position="130"/>
    </location>
</feature>
<dbReference type="InterPro" id="IPR008523">
    <property type="entry name" value="DUF805"/>
</dbReference>
<feature type="transmembrane region" description="Helical" evidence="1">
    <location>
        <begin position="82"/>
        <end position="99"/>
    </location>
</feature>
<keyword evidence="3" id="KW-1185">Reference proteome</keyword>
<accession>A0ABT8BGZ5</accession>
<evidence type="ECO:0000256" key="1">
    <source>
        <dbReference type="SAM" id="Phobius"/>
    </source>
</evidence>
<gene>
    <name evidence="2" type="ORF">QWZ12_08010</name>
</gene>
<name>A0ABT8BGZ5_9HYPH</name>
<protein>
    <submittedName>
        <fullName evidence="2">DUF805 domain-containing protein</fullName>
    </submittedName>
</protein>
<evidence type="ECO:0000313" key="3">
    <source>
        <dbReference type="Proteomes" id="UP001224644"/>
    </source>
</evidence>
<reference evidence="3" key="1">
    <citation type="journal article" date="2019" name="Int. J. Syst. Evol. Microbiol.">
        <title>The Global Catalogue of Microorganisms (GCM) 10K type strain sequencing project: providing services to taxonomists for standard genome sequencing and annotation.</title>
        <authorList>
            <consortium name="The Broad Institute Genomics Platform"/>
            <consortium name="The Broad Institute Genome Sequencing Center for Infectious Disease"/>
            <person name="Wu L."/>
            <person name="Ma J."/>
        </authorList>
    </citation>
    <scope>NUCLEOTIDE SEQUENCE [LARGE SCALE GENOMIC DNA]</scope>
    <source>
        <strain evidence="3">CECT 7069</strain>
    </source>
</reference>
<proteinExistence type="predicted"/>
<dbReference type="EMBL" id="JAUFPX010000005">
    <property type="protein sequence ID" value="MDN3590556.1"/>
    <property type="molecule type" value="Genomic_DNA"/>
</dbReference>